<keyword evidence="2" id="KW-0808">Transferase</keyword>
<dbReference type="KEGG" id="acek:FLP30_05810"/>
<dbReference type="PANTHER" id="PTHR12526">
    <property type="entry name" value="GLYCOSYLTRANSFERASE"/>
    <property type="match status" value="1"/>
</dbReference>
<protein>
    <submittedName>
        <fullName evidence="2">Glycosyltransferase</fullName>
    </submittedName>
</protein>
<accession>A0A5C1YLV9</accession>
<reference evidence="2 3" key="1">
    <citation type="submission" date="2019-09" db="EMBL/GenBank/DDBJ databases">
        <title>Genome sequencing of strain KACC 21233.</title>
        <authorList>
            <person name="Heo J."/>
            <person name="Kim S.-J."/>
            <person name="Kim J.-S."/>
            <person name="Hong S.-B."/>
            <person name="Kwon S.-W."/>
        </authorList>
    </citation>
    <scope>NUCLEOTIDE SEQUENCE [LARGE SCALE GENOMIC DNA]</scope>
    <source>
        <strain evidence="2 3">KACC 21233</strain>
    </source>
</reference>
<proteinExistence type="predicted"/>
<dbReference type="OrthoDB" id="9793726at2"/>
<dbReference type="Pfam" id="PF13692">
    <property type="entry name" value="Glyco_trans_1_4"/>
    <property type="match status" value="1"/>
</dbReference>
<evidence type="ECO:0000259" key="1">
    <source>
        <dbReference type="Pfam" id="PF12000"/>
    </source>
</evidence>
<sequence>MKYLFIHQHFPGQYLHIVRHLVRAGGNEIVFISEDNPNVVQGVRRVIYRIPHCAFDGGHMATRDLDHGMVRAAEVERTARTIRRLGFEPDIIIGHHGWGELLNIQDVFPDVPVLGYFEFFYHSTPGFDAHFDPEFPLRQELSPLIRAKNAINLLALAAPGHGQTPTLFQKNTYPACFTDKISVLREGVDLDQCRPDPAAAGRVFRLGDIHITPGQKLVTYVARDLEPYRGFHVFMRALVPLLAERADIQVVLVGGDSVSYGAALAAGTWRQAMLAELEGKLDLSRIHFAGKVAYEDFVRLLQRSDVHVYLTYPFVASWSLREAMAMGCAIVGSATAPVEEFLTNGRTARLVPFLDPQAIARGVLELLSNTRLATRLRRAVRAQAESRLCLHAYLAEYEALITQLVGARAAPAARPARLRAAPRRRVLS</sequence>
<dbReference type="Proteomes" id="UP000324536">
    <property type="component" value="Chromosome"/>
</dbReference>
<evidence type="ECO:0000313" key="3">
    <source>
        <dbReference type="Proteomes" id="UP000324536"/>
    </source>
</evidence>
<gene>
    <name evidence="2" type="ORF">FLP30_05810</name>
</gene>
<dbReference type="PANTHER" id="PTHR12526:SF630">
    <property type="entry name" value="GLYCOSYLTRANSFERASE"/>
    <property type="match status" value="1"/>
</dbReference>
<keyword evidence="3" id="KW-1185">Reference proteome</keyword>
<dbReference type="InterPro" id="IPR022623">
    <property type="entry name" value="Glyco_trans_4"/>
</dbReference>
<dbReference type="RefSeq" id="WP_149278982.1">
    <property type="nucleotide sequence ID" value="NZ_CP043506.1"/>
</dbReference>
<dbReference type="Gene3D" id="3.40.50.2000">
    <property type="entry name" value="Glycogen Phosphorylase B"/>
    <property type="match status" value="1"/>
</dbReference>
<dbReference type="Pfam" id="PF12000">
    <property type="entry name" value="Glyco_trans_4_3"/>
    <property type="match status" value="1"/>
</dbReference>
<organism evidence="2 3">
    <name type="scientific">Acetobacter vaccinii</name>
    <dbReference type="NCBI Taxonomy" id="2592655"/>
    <lineage>
        <taxon>Bacteria</taxon>
        <taxon>Pseudomonadati</taxon>
        <taxon>Pseudomonadota</taxon>
        <taxon>Alphaproteobacteria</taxon>
        <taxon>Acetobacterales</taxon>
        <taxon>Acetobacteraceae</taxon>
        <taxon>Acetobacter</taxon>
    </lineage>
</organism>
<feature type="domain" description="Glycosyl transferase family 4" evidence="1">
    <location>
        <begin position="26"/>
        <end position="191"/>
    </location>
</feature>
<dbReference type="EMBL" id="CP043506">
    <property type="protein sequence ID" value="QEO17304.1"/>
    <property type="molecule type" value="Genomic_DNA"/>
</dbReference>
<dbReference type="GO" id="GO:0016740">
    <property type="term" value="F:transferase activity"/>
    <property type="evidence" value="ECO:0007669"/>
    <property type="project" value="UniProtKB-KW"/>
</dbReference>
<dbReference type="AlphaFoldDB" id="A0A5C1YLV9"/>
<evidence type="ECO:0000313" key="2">
    <source>
        <dbReference type="EMBL" id="QEO17304.1"/>
    </source>
</evidence>
<dbReference type="CDD" id="cd03818">
    <property type="entry name" value="GT4_ExpC-like"/>
    <property type="match status" value="1"/>
</dbReference>
<dbReference type="SUPFAM" id="SSF53756">
    <property type="entry name" value="UDP-Glycosyltransferase/glycogen phosphorylase"/>
    <property type="match status" value="1"/>
</dbReference>
<name>A0A5C1YLV9_9PROT</name>